<dbReference type="EMBL" id="BAABME010021205">
    <property type="protein sequence ID" value="GAA0162700.1"/>
    <property type="molecule type" value="Genomic_DNA"/>
</dbReference>
<proteinExistence type="predicted"/>
<reference evidence="1 2" key="1">
    <citation type="submission" date="2024-01" db="EMBL/GenBank/DDBJ databases">
        <title>The complete chloroplast genome sequence of Lithospermum erythrorhizon: insights into the phylogenetic relationship among Boraginaceae species and the maternal lineages of purple gromwells.</title>
        <authorList>
            <person name="Okada T."/>
            <person name="Watanabe K."/>
        </authorList>
    </citation>
    <scope>NUCLEOTIDE SEQUENCE [LARGE SCALE GENOMIC DNA]</scope>
</reference>
<dbReference type="Proteomes" id="UP001454036">
    <property type="component" value="Unassembled WGS sequence"/>
</dbReference>
<gene>
    <name evidence="1" type="ORF">LIER_39460</name>
</gene>
<comment type="caution">
    <text evidence="1">The sequence shown here is derived from an EMBL/GenBank/DDBJ whole genome shotgun (WGS) entry which is preliminary data.</text>
</comment>
<keyword evidence="2" id="KW-1185">Reference proteome</keyword>
<sequence length="120" mass="13932">MAEIVAMMVTVTLSNQQFKIKDAIYYTTTSNVHSNRSDKEVCNGLGKIKTTKEPPLHNRSSTVELKQKVRRKRYKLAVGIDEGRLKMSNQMVENWKIKREENLLENVTKFIFNLSLSENR</sequence>
<organism evidence="1 2">
    <name type="scientific">Lithospermum erythrorhizon</name>
    <name type="common">Purple gromwell</name>
    <name type="synonym">Lithospermum officinale var. erythrorhizon</name>
    <dbReference type="NCBI Taxonomy" id="34254"/>
    <lineage>
        <taxon>Eukaryota</taxon>
        <taxon>Viridiplantae</taxon>
        <taxon>Streptophyta</taxon>
        <taxon>Embryophyta</taxon>
        <taxon>Tracheophyta</taxon>
        <taxon>Spermatophyta</taxon>
        <taxon>Magnoliopsida</taxon>
        <taxon>eudicotyledons</taxon>
        <taxon>Gunneridae</taxon>
        <taxon>Pentapetalae</taxon>
        <taxon>asterids</taxon>
        <taxon>lamiids</taxon>
        <taxon>Boraginales</taxon>
        <taxon>Boraginaceae</taxon>
        <taxon>Boraginoideae</taxon>
        <taxon>Lithospermeae</taxon>
        <taxon>Lithospermum</taxon>
    </lineage>
</organism>
<dbReference type="AlphaFoldDB" id="A0AAV3QF34"/>
<evidence type="ECO:0000313" key="2">
    <source>
        <dbReference type="Proteomes" id="UP001454036"/>
    </source>
</evidence>
<protein>
    <submittedName>
        <fullName evidence="1">Uncharacterized protein</fullName>
    </submittedName>
</protein>
<accession>A0AAV3QF34</accession>
<name>A0AAV3QF34_LITER</name>
<evidence type="ECO:0000313" key="1">
    <source>
        <dbReference type="EMBL" id="GAA0162700.1"/>
    </source>
</evidence>